<reference evidence="3 4" key="1">
    <citation type="journal article" date="2019" name="Int. J. Syst. Evol. Microbiol.">
        <title>The Global Catalogue of Microorganisms (GCM) 10K type strain sequencing project: providing services to taxonomists for standard genome sequencing and annotation.</title>
        <authorList>
            <consortium name="The Broad Institute Genomics Platform"/>
            <consortium name="The Broad Institute Genome Sequencing Center for Infectious Disease"/>
            <person name="Wu L."/>
            <person name="Ma J."/>
        </authorList>
    </citation>
    <scope>NUCLEOTIDE SEQUENCE [LARGE SCALE GENOMIC DNA]</scope>
    <source>
        <strain evidence="3 4">JCM 16373</strain>
    </source>
</reference>
<dbReference type="InterPro" id="IPR011992">
    <property type="entry name" value="EF-hand-dom_pair"/>
</dbReference>
<evidence type="ECO:0000256" key="1">
    <source>
        <dbReference type="SAM" id="MobiDB-lite"/>
    </source>
</evidence>
<dbReference type="InterPro" id="IPR002048">
    <property type="entry name" value="EF_hand_dom"/>
</dbReference>
<proteinExistence type="predicted"/>
<dbReference type="Gene3D" id="1.10.238.10">
    <property type="entry name" value="EF-hand"/>
    <property type="match status" value="1"/>
</dbReference>
<protein>
    <recommendedName>
        <fullName evidence="2">EF-hand domain-containing protein</fullName>
    </recommendedName>
</protein>
<dbReference type="PROSITE" id="PS00018">
    <property type="entry name" value="EF_HAND_1"/>
    <property type="match status" value="2"/>
</dbReference>
<evidence type="ECO:0000313" key="4">
    <source>
        <dbReference type="Proteomes" id="UP001501447"/>
    </source>
</evidence>
<organism evidence="3 4">
    <name type="scientific">Streptomyces axinellae</name>
    <dbReference type="NCBI Taxonomy" id="552788"/>
    <lineage>
        <taxon>Bacteria</taxon>
        <taxon>Bacillati</taxon>
        <taxon>Actinomycetota</taxon>
        <taxon>Actinomycetes</taxon>
        <taxon>Kitasatosporales</taxon>
        <taxon>Streptomycetaceae</taxon>
        <taxon>Streptomyces</taxon>
    </lineage>
</organism>
<dbReference type="SUPFAM" id="SSF47473">
    <property type="entry name" value="EF-hand"/>
    <property type="match status" value="1"/>
</dbReference>
<feature type="region of interest" description="Disordered" evidence="1">
    <location>
        <begin position="23"/>
        <end position="51"/>
    </location>
</feature>
<feature type="region of interest" description="Disordered" evidence="1">
    <location>
        <begin position="83"/>
        <end position="132"/>
    </location>
</feature>
<gene>
    <name evidence="3" type="ORF">GCM10009863_13330</name>
</gene>
<dbReference type="PROSITE" id="PS50222">
    <property type="entry name" value="EF_HAND_2"/>
    <property type="match status" value="1"/>
</dbReference>
<feature type="domain" description="EF-hand" evidence="2">
    <location>
        <begin position="241"/>
        <end position="276"/>
    </location>
</feature>
<feature type="compositionally biased region" description="Low complexity" evidence="1">
    <location>
        <begin position="33"/>
        <end position="51"/>
    </location>
</feature>
<dbReference type="InterPro" id="IPR018247">
    <property type="entry name" value="EF_Hand_1_Ca_BS"/>
</dbReference>
<dbReference type="Proteomes" id="UP001501447">
    <property type="component" value="Unassembled WGS sequence"/>
</dbReference>
<feature type="compositionally biased region" description="Low complexity" evidence="1">
    <location>
        <begin position="91"/>
        <end position="102"/>
    </location>
</feature>
<evidence type="ECO:0000259" key="2">
    <source>
        <dbReference type="PROSITE" id="PS50222"/>
    </source>
</evidence>
<evidence type="ECO:0000313" key="3">
    <source>
        <dbReference type="EMBL" id="GAA2601364.1"/>
    </source>
</evidence>
<keyword evidence="4" id="KW-1185">Reference proteome</keyword>
<dbReference type="EMBL" id="BAAARJ010000004">
    <property type="protein sequence ID" value="GAA2601364.1"/>
    <property type="molecule type" value="Genomic_DNA"/>
</dbReference>
<sequence length="297" mass="31699">MCPCPAPWPPPWPWPFHRRIPRHARAGPPEPGAAPGAPGAARGEPVVPGARGMPGAPAAALDPLLRWKAHRWYDCLLDTGPGPGSGPRWDSGSGPALGSAPSTLPAPGSLPRPESDSGSGSGSGSGFRSRPGRRLTFRDYELAAERLTRSFRRRPGCREHRRLLGCFRRLWRLHDRAGAGVQDLEAFTAGLALALAGRRRALVAAVNSLCCAMVDLADADGDGVLSEREYRVLLAAGFGLRGEDELRTAYSTLDRDGSGMLEHNEVHEAFVEFFTSADPHAQGNWLLGAPRTGDTGP</sequence>
<comment type="caution">
    <text evidence="3">The sequence shown here is derived from an EMBL/GenBank/DDBJ whole genome shotgun (WGS) entry which is preliminary data.</text>
</comment>
<name>A0ABN3PTJ7_9ACTN</name>
<accession>A0ABN3PTJ7</accession>